<dbReference type="GO" id="GO:0051539">
    <property type="term" value="F:4 iron, 4 sulfur cluster binding"/>
    <property type="evidence" value="ECO:0007669"/>
    <property type="project" value="UniProtKB-KW"/>
</dbReference>
<feature type="domain" description="Radical SAM core" evidence="14">
    <location>
        <begin position="36"/>
        <end position="254"/>
    </location>
</feature>
<evidence type="ECO:0000256" key="10">
    <source>
        <dbReference type="ARBA" id="ARBA00023004"/>
    </source>
</evidence>
<dbReference type="GO" id="GO:0046872">
    <property type="term" value="F:metal ion binding"/>
    <property type="evidence" value="ECO:0007669"/>
    <property type="project" value="UniProtKB-KW"/>
</dbReference>
<organism evidence="15 16">
    <name type="scientific">Parthenolecanium corni</name>
    <dbReference type="NCBI Taxonomy" id="536013"/>
    <lineage>
        <taxon>Eukaryota</taxon>
        <taxon>Metazoa</taxon>
        <taxon>Ecdysozoa</taxon>
        <taxon>Arthropoda</taxon>
        <taxon>Hexapoda</taxon>
        <taxon>Insecta</taxon>
        <taxon>Pterygota</taxon>
        <taxon>Neoptera</taxon>
        <taxon>Paraneoptera</taxon>
        <taxon>Hemiptera</taxon>
        <taxon>Sternorrhyncha</taxon>
        <taxon>Coccoidea</taxon>
        <taxon>Coccidae</taxon>
        <taxon>Parthenolecanium</taxon>
    </lineage>
</organism>
<evidence type="ECO:0000256" key="7">
    <source>
        <dbReference type="ARBA" id="ARBA00022714"/>
    </source>
</evidence>
<dbReference type="SMART" id="SM00876">
    <property type="entry name" value="BATS"/>
    <property type="match status" value="1"/>
</dbReference>
<dbReference type="GO" id="GO:0004076">
    <property type="term" value="F:biotin synthase activity"/>
    <property type="evidence" value="ECO:0007669"/>
    <property type="project" value="UniProtKB-EC"/>
</dbReference>
<feature type="binding site" evidence="13">
    <location>
        <position position="55"/>
    </location>
    <ligand>
        <name>[4Fe-4S] cluster</name>
        <dbReference type="ChEBI" id="CHEBI:49883"/>
        <note>4Fe-4S-S-AdoMet</note>
    </ligand>
</feature>
<dbReference type="SFLD" id="SFLDG01060">
    <property type="entry name" value="BATS_domain_containing"/>
    <property type="match status" value="1"/>
</dbReference>
<keyword evidence="5" id="KW-0808">Transferase</keyword>
<evidence type="ECO:0000256" key="11">
    <source>
        <dbReference type="ARBA" id="ARBA00023014"/>
    </source>
</evidence>
<dbReference type="PIRSF" id="PIRSF001619">
    <property type="entry name" value="Biotin_synth"/>
    <property type="match status" value="1"/>
</dbReference>
<dbReference type="Pfam" id="PF04055">
    <property type="entry name" value="Radical_SAM"/>
    <property type="match status" value="1"/>
</dbReference>
<dbReference type="PANTHER" id="PTHR22976">
    <property type="entry name" value="BIOTIN SYNTHASE"/>
    <property type="match status" value="1"/>
</dbReference>
<keyword evidence="11 13" id="KW-0411">Iron-sulfur</keyword>
<dbReference type="InterPro" id="IPR013785">
    <property type="entry name" value="Aldolase_TIM"/>
</dbReference>
<keyword evidence="10 13" id="KW-0408">Iron</keyword>
<reference evidence="15 16" key="1">
    <citation type="submission" date="2024-03" db="EMBL/GenBank/DDBJ databases">
        <title>Adaptation during the transition from Ophiocordyceps entomopathogen to insect associate is accompanied by gene loss and intensified selection.</title>
        <authorList>
            <person name="Ward C.M."/>
            <person name="Onetto C.A."/>
            <person name="Borneman A.R."/>
        </authorList>
    </citation>
    <scope>NUCLEOTIDE SEQUENCE [LARGE SCALE GENOMIC DNA]</scope>
    <source>
        <strain evidence="15">AWRI1</strain>
        <tissue evidence="15">Single Adult Female</tissue>
    </source>
</reference>
<dbReference type="SMART" id="SM00729">
    <property type="entry name" value="Elp3"/>
    <property type="match status" value="1"/>
</dbReference>
<comment type="similarity">
    <text evidence="2">Belongs to the radical SAM superfamily. Biotin synthase family.</text>
</comment>
<comment type="cofactor">
    <cofactor evidence="13">
        <name>[2Fe-2S] cluster</name>
        <dbReference type="ChEBI" id="CHEBI:190135"/>
    </cofactor>
    <text evidence="13">Binds 1 [2Fe-2S] cluster. The cluster is coordinated with 3 cysteines and 1 arginine.</text>
</comment>
<keyword evidence="16" id="KW-1185">Reference proteome</keyword>
<keyword evidence="9" id="KW-0093">Biotin biosynthesis</keyword>
<dbReference type="PANTHER" id="PTHR22976:SF2">
    <property type="entry name" value="BIOTIN SYNTHASE, MITOCHONDRIAL"/>
    <property type="match status" value="1"/>
</dbReference>
<keyword evidence="4 13" id="KW-0004">4Fe-4S</keyword>
<sequence length="323" mass="36405">MSLKWTINGATKVFNLPLPELFYQAQTVHREHFDPKSIQVCTLLSVKTGQCPENCSYCPQSVHYKTDVKKEPLMELQRVIEAAKKAKESGSTRFCMGAAWRGPTDKNLPMICDMVREVKKLGLETCVTLGLLKEKHAVALKESGLDYYNHNIDTSPDYYKRIITTRTFESRLQTLEHVRGANIKVCCGGILGMGETTEDRLKMLLVLANLETPPESVPINKLIKIPGTPLEDVEDVDAFEFIRTIATARIMMPKSYIRLSAGRENMSEELQALCFLVGANSIFYGEKLLTANNPLPQRDEVLLDKLGYHKEKLECSDNSINNM</sequence>
<dbReference type="EC" id="2.8.1.6" evidence="3"/>
<keyword evidence="7 13" id="KW-0001">2Fe-2S</keyword>
<feature type="binding site" evidence="13">
    <location>
        <position position="186"/>
    </location>
    <ligand>
        <name>[2Fe-2S] cluster</name>
        <dbReference type="ChEBI" id="CHEBI:190135"/>
    </ligand>
</feature>
<keyword evidence="6 13" id="KW-0949">S-adenosyl-L-methionine</keyword>
<feature type="binding site" evidence="13">
    <location>
        <position position="126"/>
    </location>
    <ligand>
        <name>[2Fe-2S] cluster</name>
        <dbReference type="ChEBI" id="CHEBI:190135"/>
    </ligand>
</feature>
<evidence type="ECO:0000256" key="4">
    <source>
        <dbReference type="ARBA" id="ARBA00022485"/>
    </source>
</evidence>
<dbReference type="HAMAP" id="MF_01694">
    <property type="entry name" value="BioB"/>
    <property type="match status" value="1"/>
</dbReference>
<evidence type="ECO:0000256" key="2">
    <source>
        <dbReference type="ARBA" id="ARBA00010765"/>
    </source>
</evidence>
<keyword evidence="8 13" id="KW-0479">Metal-binding</keyword>
<evidence type="ECO:0000256" key="8">
    <source>
        <dbReference type="ARBA" id="ARBA00022723"/>
    </source>
</evidence>
<feature type="binding site" evidence="13">
    <location>
        <position position="258"/>
    </location>
    <ligand>
        <name>[2Fe-2S] cluster</name>
        <dbReference type="ChEBI" id="CHEBI:190135"/>
    </ligand>
</feature>
<dbReference type="SFLD" id="SFLDS00029">
    <property type="entry name" value="Radical_SAM"/>
    <property type="match status" value="1"/>
</dbReference>
<evidence type="ECO:0000256" key="5">
    <source>
        <dbReference type="ARBA" id="ARBA00022679"/>
    </source>
</evidence>
<dbReference type="Pfam" id="PF06968">
    <property type="entry name" value="BATS"/>
    <property type="match status" value="1"/>
</dbReference>
<dbReference type="FunFam" id="3.20.20.70:FF:000011">
    <property type="entry name" value="Biotin synthase"/>
    <property type="match status" value="1"/>
</dbReference>
<comment type="cofactor">
    <cofactor evidence="13">
        <name>[4Fe-4S] cluster</name>
        <dbReference type="ChEBI" id="CHEBI:49883"/>
    </cofactor>
    <text evidence="13">Binds 1 [4Fe-4S] cluster. The cluster is coordinated with 3 cysteines and an exchangeable S-adenosyl-L-methionine.</text>
</comment>
<name>A0AAN9Y3I3_9HEMI</name>
<dbReference type="GO" id="GO:0009102">
    <property type="term" value="P:biotin biosynthetic process"/>
    <property type="evidence" value="ECO:0007669"/>
    <property type="project" value="UniProtKB-KW"/>
</dbReference>
<dbReference type="Gene3D" id="3.20.20.70">
    <property type="entry name" value="Aldolase class I"/>
    <property type="match status" value="1"/>
</dbReference>
<comment type="pathway">
    <text evidence="1">Cofactor biosynthesis; biotin biosynthesis; biotin from 7,8-diaminononanoate: step 2/2.</text>
</comment>
<protein>
    <recommendedName>
        <fullName evidence="3">biotin synthase</fullName>
        <ecNumber evidence="3">2.8.1.6</ecNumber>
    </recommendedName>
</protein>
<dbReference type="Proteomes" id="UP001367676">
    <property type="component" value="Unassembled WGS sequence"/>
</dbReference>
<evidence type="ECO:0000313" key="15">
    <source>
        <dbReference type="EMBL" id="KAK7583920.1"/>
    </source>
</evidence>
<comment type="cofactor">
    <cofactor evidence="12">
        <name>[2Fe-2S] cluster</name>
        <dbReference type="ChEBI" id="CHEBI:190135"/>
    </cofactor>
</comment>
<dbReference type="SFLD" id="SFLDG01278">
    <property type="entry name" value="biotin_synthase_like"/>
    <property type="match status" value="1"/>
</dbReference>
<dbReference type="InterPro" id="IPR007197">
    <property type="entry name" value="rSAM"/>
</dbReference>
<gene>
    <name evidence="15" type="ORF">V9T40_004883</name>
</gene>
<evidence type="ECO:0000256" key="9">
    <source>
        <dbReference type="ARBA" id="ARBA00022756"/>
    </source>
</evidence>
<dbReference type="InterPro" id="IPR010722">
    <property type="entry name" value="BATS_dom"/>
</dbReference>
<proteinExistence type="inferred from homology"/>
<feature type="binding site" evidence="13">
    <location>
        <position position="58"/>
    </location>
    <ligand>
        <name>[4Fe-4S] cluster</name>
        <dbReference type="ChEBI" id="CHEBI:49883"/>
        <note>4Fe-4S-S-AdoMet</note>
    </ligand>
</feature>
<dbReference type="EMBL" id="JBBCAQ010000032">
    <property type="protein sequence ID" value="KAK7583920.1"/>
    <property type="molecule type" value="Genomic_DNA"/>
</dbReference>
<feature type="binding site" evidence="13">
    <location>
        <position position="51"/>
    </location>
    <ligand>
        <name>[4Fe-4S] cluster</name>
        <dbReference type="ChEBI" id="CHEBI:49883"/>
        <note>4Fe-4S-S-AdoMet</note>
    </ligand>
</feature>
<dbReference type="NCBIfam" id="TIGR00433">
    <property type="entry name" value="bioB"/>
    <property type="match status" value="1"/>
</dbReference>
<dbReference type="GO" id="GO:0051537">
    <property type="term" value="F:2 iron, 2 sulfur cluster binding"/>
    <property type="evidence" value="ECO:0007669"/>
    <property type="project" value="UniProtKB-KW"/>
</dbReference>
<dbReference type="SUPFAM" id="SSF102114">
    <property type="entry name" value="Radical SAM enzymes"/>
    <property type="match status" value="1"/>
</dbReference>
<evidence type="ECO:0000313" key="16">
    <source>
        <dbReference type="Proteomes" id="UP001367676"/>
    </source>
</evidence>
<dbReference type="InterPro" id="IPR006638">
    <property type="entry name" value="Elp3/MiaA/NifB-like_rSAM"/>
</dbReference>
<dbReference type="CDD" id="cd01335">
    <property type="entry name" value="Radical_SAM"/>
    <property type="match status" value="1"/>
</dbReference>
<dbReference type="AlphaFoldDB" id="A0AAN9Y3I3"/>
<evidence type="ECO:0000256" key="3">
    <source>
        <dbReference type="ARBA" id="ARBA00012236"/>
    </source>
</evidence>
<evidence type="ECO:0000256" key="12">
    <source>
        <dbReference type="ARBA" id="ARBA00034078"/>
    </source>
</evidence>
<evidence type="ECO:0000256" key="1">
    <source>
        <dbReference type="ARBA" id="ARBA00004942"/>
    </source>
</evidence>
<accession>A0AAN9Y3I3</accession>
<dbReference type="InterPro" id="IPR002684">
    <property type="entry name" value="Biotin_synth/BioAB"/>
</dbReference>
<dbReference type="PROSITE" id="PS51918">
    <property type="entry name" value="RADICAL_SAM"/>
    <property type="match status" value="1"/>
</dbReference>
<feature type="binding site" evidence="13">
    <location>
        <position position="95"/>
    </location>
    <ligand>
        <name>[2Fe-2S] cluster</name>
        <dbReference type="ChEBI" id="CHEBI:190135"/>
    </ligand>
</feature>
<evidence type="ECO:0000259" key="14">
    <source>
        <dbReference type="PROSITE" id="PS51918"/>
    </source>
</evidence>
<comment type="caution">
    <text evidence="15">The sequence shown here is derived from an EMBL/GenBank/DDBJ whole genome shotgun (WGS) entry which is preliminary data.</text>
</comment>
<dbReference type="InterPro" id="IPR058240">
    <property type="entry name" value="rSAM_sf"/>
</dbReference>
<evidence type="ECO:0000256" key="6">
    <source>
        <dbReference type="ARBA" id="ARBA00022691"/>
    </source>
</evidence>
<dbReference type="InterPro" id="IPR024177">
    <property type="entry name" value="Biotin_synthase"/>
</dbReference>
<evidence type="ECO:0000256" key="13">
    <source>
        <dbReference type="PIRSR" id="PIRSR001619-1"/>
    </source>
</evidence>
<dbReference type="SFLD" id="SFLDF00272">
    <property type="entry name" value="biotin_synthase"/>
    <property type="match status" value="1"/>
</dbReference>